<evidence type="ECO:0000256" key="1">
    <source>
        <dbReference type="ARBA" id="ARBA00023015"/>
    </source>
</evidence>
<dbReference type="RefSeq" id="WP_183601409.1">
    <property type="nucleotide sequence ID" value="NZ_JACHXK010000007.1"/>
</dbReference>
<accession>A0A7W5AZL5</accession>
<dbReference type="InterPro" id="IPR018062">
    <property type="entry name" value="HTH_AraC-typ_CS"/>
</dbReference>
<evidence type="ECO:0000256" key="2">
    <source>
        <dbReference type="ARBA" id="ARBA00023125"/>
    </source>
</evidence>
<comment type="caution">
    <text evidence="5">The sequence shown here is derived from an EMBL/GenBank/DDBJ whole genome shotgun (WGS) entry which is preliminary data.</text>
</comment>
<dbReference type="InterPro" id="IPR009057">
    <property type="entry name" value="Homeodomain-like_sf"/>
</dbReference>
<name>A0A7W5AZL5_9BACL</name>
<dbReference type="InterPro" id="IPR018060">
    <property type="entry name" value="HTH_AraC"/>
</dbReference>
<evidence type="ECO:0000313" key="6">
    <source>
        <dbReference type="Proteomes" id="UP000570361"/>
    </source>
</evidence>
<sequence length="291" mass="32442">MSKRTVRLLSGDQYFDDKLSIYVNRNTESYELTEHHHDFLELSYVSEGTGTHHAGSEVSGVTSGDLFVIPVGSSHVFRPASLAKDRPLIVYNCIVTMDAVTGLLHAIPGGQELQDLLALPQICHLREPSGEADRLFSELYREYAIERTGRQTALYAGLLQLLVLIARLLQSSAESAQIPRTADMDAIVALLRKEYARTFNVSELAAKLGIGERQFQRLFQQHTGLTLTSYVQRLRIQAACRLLQSTSRKVSDISEAVGYANVPFFHELFKKQMGLSPRAYRRSLEPTGGEG</sequence>
<dbReference type="Proteomes" id="UP000570361">
    <property type="component" value="Unassembled WGS sequence"/>
</dbReference>
<dbReference type="InterPro" id="IPR020449">
    <property type="entry name" value="Tscrpt_reg_AraC-type_HTH"/>
</dbReference>
<dbReference type="Gene3D" id="1.10.10.60">
    <property type="entry name" value="Homeodomain-like"/>
    <property type="match status" value="2"/>
</dbReference>
<dbReference type="PROSITE" id="PS00041">
    <property type="entry name" value="HTH_ARAC_FAMILY_1"/>
    <property type="match status" value="1"/>
</dbReference>
<dbReference type="SMART" id="SM00342">
    <property type="entry name" value="HTH_ARAC"/>
    <property type="match status" value="1"/>
</dbReference>
<dbReference type="PROSITE" id="PS01124">
    <property type="entry name" value="HTH_ARAC_FAMILY_2"/>
    <property type="match status" value="1"/>
</dbReference>
<dbReference type="AlphaFoldDB" id="A0A7W5AZL5"/>
<dbReference type="Pfam" id="PF02311">
    <property type="entry name" value="AraC_binding"/>
    <property type="match status" value="1"/>
</dbReference>
<keyword evidence="6" id="KW-1185">Reference proteome</keyword>
<dbReference type="InterPro" id="IPR014710">
    <property type="entry name" value="RmlC-like_jellyroll"/>
</dbReference>
<dbReference type="SUPFAM" id="SSF51182">
    <property type="entry name" value="RmlC-like cupins"/>
    <property type="match status" value="1"/>
</dbReference>
<dbReference type="PANTHER" id="PTHR43280:SF30">
    <property type="entry name" value="MMSAB OPERON REGULATORY PROTEIN"/>
    <property type="match status" value="1"/>
</dbReference>
<keyword evidence="2" id="KW-0238">DNA-binding</keyword>
<dbReference type="Gene3D" id="2.60.120.10">
    <property type="entry name" value="Jelly Rolls"/>
    <property type="match status" value="1"/>
</dbReference>
<dbReference type="InterPro" id="IPR011051">
    <property type="entry name" value="RmlC_Cupin_sf"/>
</dbReference>
<keyword evidence="1" id="KW-0805">Transcription regulation</keyword>
<evidence type="ECO:0000256" key="3">
    <source>
        <dbReference type="ARBA" id="ARBA00023163"/>
    </source>
</evidence>
<proteinExistence type="predicted"/>
<dbReference type="Pfam" id="PF12833">
    <property type="entry name" value="HTH_18"/>
    <property type="match status" value="1"/>
</dbReference>
<dbReference type="SUPFAM" id="SSF46689">
    <property type="entry name" value="Homeodomain-like"/>
    <property type="match status" value="2"/>
</dbReference>
<gene>
    <name evidence="5" type="ORF">FHS18_003625</name>
</gene>
<keyword evidence="3" id="KW-0804">Transcription</keyword>
<organism evidence="5 6">
    <name type="scientific">Paenibacillus phyllosphaerae</name>
    <dbReference type="NCBI Taxonomy" id="274593"/>
    <lineage>
        <taxon>Bacteria</taxon>
        <taxon>Bacillati</taxon>
        <taxon>Bacillota</taxon>
        <taxon>Bacilli</taxon>
        <taxon>Bacillales</taxon>
        <taxon>Paenibacillaceae</taxon>
        <taxon>Paenibacillus</taxon>
    </lineage>
</organism>
<dbReference type="PRINTS" id="PR00032">
    <property type="entry name" value="HTHARAC"/>
</dbReference>
<dbReference type="InterPro" id="IPR003313">
    <property type="entry name" value="AraC-bd"/>
</dbReference>
<feature type="domain" description="HTH araC/xylS-type" evidence="4">
    <location>
        <begin position="185"/>
        <end position="283"/>
    </location>
</feature>
<dbReference type="PANTHER" id="PTHR43280">
    <property type="entry name" value="ARAC-FAMILY TRANSCRIPTIONAL REGULATOR"/>
    <property type="match status" value="1"/>
</dbReference>
<protein>
    <submittedName>
        <fullName evidence="5">AraC family L-rhamnose operon transcriptional activator RhaR</fullName>
    </submittedName>
</protein>
<dbReference type="GO" id="GO:0043565">
    <property type="term" value="F:sequence-specific DNA binding"/>
    <property type="evidence" value="ECO:0007669"/>
    <property type="project" value="InterPro"/>
</dbReference>
<evidence type="ECO:0000259" key="4">
    <source>
        <dbReference type="PROSITE" id="PS01124"/>
    </source>
</evidence>
<evidence type="ECO:0000313" key="5">
    <source>
        <dbReference type="EMBL" id="MBB3111557.1"/>
    </source>
</evidence>
<reference evidence="5 6" key="1">
    <citation type="submission" date="2020-08" db="EMBL/GenBank/DDBJ databases">
        <title>Genomic Encyclopedia of Type Strains, Phase III (KMG-III): the genomes of soil and plant-associated and newly described type strains.</title>
        <authorList>
            <person name="Whitman W."/>
        </authorList>
    </citation>
    <scope>NUCLEOTIDE SEQUENCE [LARGE SCALE GENOMIC DNA]</scope>
    <source>
        <strain evidence="5 6">CECT 5862</strain>
    </source>
</reference>
<dbReference type="GO" id="GO:0003700">
    <property type="term" value="F:DNA-binding transcription factor activity"/>
    <property type="evidence" value="ECO:0007669"/>
    <property type="project" value="InterPro"/>
</dbReference>
<dbReference type="EMBL" id="JACHXK010000007">
    <property type="protein sequence ID" value="MBB3111557.1"/>
    <property type="molecule type" value="Genomic_DNA"/>
</dbReference>